<sequence>MINFFPSSLQGESHLLLHISLRLSHSINPSILTNHNFPMLLQVATQPKSHNLDVCQRAKRREEGKKKNEEVRKEGTLSPRGTGSLSLSIN</sequence>
<feature type="compositionally biased region" description="Basic and acidic residues" evidence="1">
    <location>
        <begin position="60"/>
        <end position="75"/>
    </location>
</feature>
<reference evidence="2 3" key="1">
    <citation type="submission" date="2019-06" db="EMBL/GenBank/DDBJ databases">
        <title>Genome Sequence of the Brown Rot Fungal Pathogen Monilinia fructicola.</title>
        <authorList>
            <person name="De Miccolis Angelini R.M."/>
            <person name="Landi L."/>
            <person name="Abate D."/>
            <person name="Pollastro S."/>
            <person name="Romanazzi G."/>
            <person name="Faretra F."/>
        </authorList>
    </citation>
    <scope>NUCLEOTIDE SEQUENCE [LARGE SCALE GENOMIC DNA]</scope>
    <source>
        <strain evidence="2 3">Mfrc123</strain>
    </source>
</reference>
<dbReference type="AlphaFoldDB" id="A0A5M9JHE8"/>
<accession>A0A5M9JHE8</accession>
<evidence type="ECO:0000313" key="2">
    <source>
        <dbReference type="EMBL" id="KAA8567763.1"/>
    </source>
</evidence>
<protein>
    <submittedName>
        <fullName evidence="2">Uncharacterized protein</fullName>
    </submittedName>
</protein>
<comment type="caution">
    <text evidence="2">The sequence shown here is derived from an EMBL/GenBank/DDBJ whole genome shotgun (WGS) entry which is preliminary data.</text>
</comment>
<name>A0A5M9JHE8_MONFR</name>
<evidence type="ECO:0000313" key="3">
    <source>
        <dbReference type="Proteomes" id="UP000322873"/>
    </source>
</evidence>
<dbReference type="Proteomes" id="UP000322873">
    <property type="component" value="Unassembled WGS sequence"/>
</dbReference>
<proteinExistence type="predicted"/>
<feature type="compositionally biased region" description="Polar residues" evidence="1">
    <location>
        <begin position="79"/>
        <end position="90"/>
    </location>
</feature>
<keyword evidence="3" id="KW-1185">Reference proteome</keyword>
<gene>
    <name evidence="2" type="ORF">EYC84_008230</name>
</gene>
<organism evidence="2 3">
    <name type="scientific">Monilinia fructicola</name>
    <name type="common">Brown rot fungus</name>
    <name type="synonym">Ciboria fructicola</name>
    <dbReference type="NCBI Taxonomy" id="38448"/>
    <lineage>
        <taxon>Eukaryota</taxon>
        <taxon>Fungi</taxon>
        <taxon>Dikarya</taxon>
        <taxon>Ascomycota</taxon>
        <taxon>Pezizomycotina</taxon>
        <taxon>Leotiomycetes</taxon>
        <taxon>Helotiales</taxon>
        <taxon>Sclerotiniaceae</taxon>
        <taxon>Monilinia</taxon>
    </lineage>
</organism>
<evidence type="ECO:0000256" key="1">
    <source>
        <dbReference type="SAM" id="MobiDB-lite"/>
    </source>
</evidence>
<dbReference type="EMBL" id="VICG01000010">
    <property type="protein sequence ID" value="KAA8567763.1"/>
    <property type="molecule type" value="Genomic_DNA"/>
</dbReference>
<feature type="region of interest" description="Disordered" evidence="1">
    <location>
        <begin position="58"/>
        <end position="90"/>
    </location>
</feature>